<dbReference type="InterPro" id="IPR000073">
    <property type="entry name" value="AB_hydrolase_1"/>
</dbReference>
<name>A0A4R5PK36_9HYPH</name>
<evidence type="ECO:0000313" key="3">
    <source>
        <dbReference type="EMBL" id="TDH36060.1"/>
    </source>
</evidence>
<dbReference type="Gene3D" id="3.40.50.1820">
    <property type="entry name" value="alpha/beta hydrolase"/>
    <property type="match status" value="1"/>
</dbReference>
<dbReference type="RefSeq" id="WP_133284760.1">
    <property type="nucleotide sequence ID" value="NZ_SMSI01000002.1"/>
</dbReference>
<keyword evidence="1" id="KW-0472">Membrane</keyword>
<reference evidence="3 4" key="1">
    <citation type="journal article" date="2013" name="Int. J. Syst. Evol. Microbiol.">
        <title>Hoeflea suaedae sp. nov., an endophytic bacterium isolated from the root of the halophyte Suaeda maritima.</title>
        <authorList>
            <person name="Chung E.J."/>
            <person name="Park J.A."/>
            <person name="Pramanik P."/>
            <person name="Bibi F."/>
            <person name="Jeon C.O."/>
            <person name="Chung Y.R."/>
        </authorList>
    </citation>
    <scope>NUCLEOTIDE SEQUENCE [LARGE SCALE GENOMIC DNA]</scope>
    <source>
        <strain evidence="3 4">YC6898</strain>
    </source>
</reference>
<gene>
    <name evidence="3" type="ORF">E2A64_12235</name>
</gene>
<dbReference type="GO" id="GO:0016787">
    <property type="term" value="F:hydrolase activity"/>
    <property type="evidence" value="ECO:0007669"/>
    <property type="project" value="UniProtKB-KW"/>
</dbReference>
<comment type="caution">
    <text evidence="3">The sequence shown here is derived from an EMBL/GenBank/DDBJ whole genome shotgun (WGS) entry which is preliminary data.</text>
</comment>
<keyword evidence="3" id="KW-0378">Hydrolase</keyword>
<feature type="transmembrane region" description="Helical" evidence="1">
    <location>
        <begin position="7"/>
        <end position="26"/>
    </location>
</feature>
<keyword evidence="4" id="KW-1185">Reference proteome</keyword>
<dbReference type="Proteomes" id="UP000295131">
    <property type="component" value="Unassembled WGS sequence"/>
</dbReference>
<accession>A0A4R5PK36</accession>
<dbReference type="Pfam" id="PF12697">
    <property type="entry name" value="Abhydrolase_6"/>
    <property type="match status" value="1"/>
</dbReference>
<sequence length="325" mass="35246">MGRKLRIVIYLLLLGAIALGLVWLLGPRPVADTSITFQSASLPEDLTTYVAERENAFDDIRPGNQKQILWAYPKSKAKTAFAIVFVHGFSASPAEIRPVPDNVAKSLGANLFFTRLAGHGRNGDAMSDASVNAWVNDYAEAIAIGRRIGEKVIVMATSTGASLATWAAERPELSGDVAGYVFLSPNYGVRARGSFLLTGPYAPQLVKLILGERRSFEARRPGQAENWTTDYPSLSVIPMGQIVSLARQAHVENITTPALFIFSPDDRVVRPDLTRDVAERWGADAQMLEITDSEDEYNHVLAGDIMSPATTAGISAKISSWISGL</sequence>
<dbReference type="SUPFAM" id="SSF53474">
    <property type="entry name" value="alpha/beta-Hydrolases"/>
    <property type="match status" value="1"/>
</dbReference>
<protein>
    <submittedName>
        <fullName evidence="3">Alpha/beta fold hydrolase</fullName>
    </submittedName>
</protein>
<feature type="domain" description="AB hydrolase-1" evidence="2">
    <location>
        <begin position="83"/>
        <end position="285"/>
    </location>
</feature>
<dbReference type="InterPro" id="IPR029058">
    <property type="entry name" value="AB_hydrolase_fold"/>
</dbReference>
<organism evidence="3 4">
    <name type="scientific">Pseudohoeflea suaedae</name>
    <dbReference type="NCBI Taxonomy" id="877384"/>
    <lineage>
        <taxon>Bacteria</taxon>
        <taxon>Pseudomonadati</taxon>
        <taxon>Pseudomonadota</taxon>
        <taxon>Alphaproteobacteria</taxon>
        <taxon>Hyphomicrobiales</taxon>
        <taxon>Rhizobiaceae</taxon>
        <taxon>Pseudohoeflea</taxon>
    </lineage>
</organism>
<evidence type="ECO:0000259" key="2">
    <source>
        <dbReference type="Pfam" id="PF12697"/>
    </source>
</evidence>
<evidence type="ECO:0000313" key="4">
    <source>
        <dbReference type="Proteomes" id="UP000295131"/>
    </source>
</evidence>
<dbReference type="EMBL" id="SMSI01000002">
    <property type="protein sequence ID" value="TDH36060.1"/>
    <property type="molecule type" value="Genomic_DNA"/>
</dbReference>
<dbReference type="OrthoDB" id="5416147at2"/>
<dbReference type="AlphaFoldDB" id="A0A4R5PK36"/>
<keyword evidence="1" id="KW-1133">Transmembrane helix</keyword>
<proteinExistence type="predicted"/>
<keyword evidence="1" id="KW-0812">Transmembrane</keyword>
<evidence type="ECO:0000256" key="1">
    <source>
        <dbReference type="SAM" id="Phobius"/>
    </source>
</evidence>